<keyword evidence="3" id="KW-0413">Isomerase</keyword>
<reference evidence="3 4" key="1">
    <citation type="submission" date="2019-09" db="EMBL/GenBank/DDBJ databases">
        <authorList>
            <person name="Depoorter E."/>
        </authorList>
    </citation>
    <scope>NUCLEOTIDE SEQUENCE [LARGE SCALE GENOMIC DNA]</scope>
    <source>
        <strain evidence="3">R-18112</strain>
    </source>
</reference>
<name>A0A6P2XDF7_BURL3</name>
<dbReference type="Gene3D" id="3.10.450.50">
    <property type="match status" value="1"/>
</dbReference>
<dbReference type="EMBL" id="CABVQI010000014">
    <property type="protein sequence ID" value="VWD07473.1"/>
    <property type="molecule type" value="Genomic_DNA"/>
</dbReference>
<dbReference type="Proteomes" id="UP000494274">
    <property type="component" value="Unassembled WGS sequence"/>
</dbReference>
<evidence type="ECO:0000256" key="1">
    <source>
        <dbReference type="SAM" id="SignalP"/>
    </source>
</evidence>
<proteinExistence type="predicted"/>
<evidence type="ECO:0000313" key="3">
    <source>
        <dbReference type="EMBL" id="VWD07473.1"/>
    </source>
</evidence>
<dbReference type="InterPro" id="IPR027843">
    <property type="entry name" value="DUF4440"/>
</dbReference>
<keyword evidence="1" id="KW-0732">Signal</keyword>
<dbReference type="GO" id="GO:0016853">
    <property type="term" value="F:isomerase activity"/>
    <property type="evidence" value="ECO:0007669"/>
    <property type="project" value="UniProtKB-KW"/>
</dbReference>
<dbReference type="Pfam" id="PF14534">
    <property type="entry name" value="DUF4440"/>
    <property type="match status" value="1"/>
</dbReference>
<protein>
    <submittedName>
        <fullName evidence="3">Ketosteroid isomerase</fullName>
    </submittedName>
</protein>
<dbReference type="InterPro" id="IPR032710">
    <property type="entry name" value="NTF2-like_dom_sf"/>
</dbReference>
<dbReference type="RefSeq" id="WP_175045360.1">
    <property type="nucleotide sequence ID" value="NZ_CABVQI010000014.1"/>
</dbReference>
<sequence length="173" mass="19111">MKPLRQFPVQAAIALALSFGGFAAAAAAGQDTLPYSKDTAVRAVQQDVYDIVHRYETALNKGDTATIVDQLFAADGVAEWNDKRTYATRQQKIDGYDALFRIAKFSTVFAYDAIDVYGDTAVVRTHHHVGAAVIENGRKVVDLNREVFVLRRLDGQWKIVLYAFNTDPVQGEG</sequence>
<evidence type="ECO:0000313" key="4">
    <source>
        <dbReference type="Proteomes" id="UP000494274"/>
    </source>
</evidence>
<dbReference type="AlphaFoldDB" id="A0A6P2XDF7"/>
<dbReference type="SUPFAM" id="SSF54427">
    <property type="entry name" value="NTF2-like"/>
    <property type="match status" value="1"/>
</dbReference>
<evidence type="ECO:0000259" key="2">
    <source>
        <dbReference type="Pfam" id="PF14534"/>
    </source>
</evidence>
<feature type="chain" id="PRO_5026958802" evidence="1">
    <location>
        <begin position="24"/>
        <end position="173"/>
    </location>
</feature>
<feature type="signal peptide" evidence="1">
    <location>
        <begin position="1"/>
        <end position="23"/>
    </location>
</feature>
<accession>A0A6P2XDF7</accession>
<feature type="domain" description="DUF4440" evidence="2">
    <location>
        <begin position="51"/>
        <end position="159"/>
    </location>
</feature>
<gene>
    <name evidence="3" type="ORF">BLA18112_04426</name>
</gene>
<organism evidence="3 4">
    <name type="scientific">Burkholderia lata (strain ATCC 17760 / DSM 23089 / LMG 22485 / NCIMB 9086 / R18194 / 383)</name>
    <dbReference type="NCBI Taxonomy" id="482957"/>
    <lineage>
        <taxon>Bacteria</taxon>
        <taxon>Pseudomonadati</taxon>
        <taxon>Pseudomonadota</taxon>
        <taxon>Betaproteobacteria</taxon>
        <taxon>Burkholderiales</taxon>
        <taxon>Burkholderiaceae</taxon>
        <taxon>Burkholderia</taxon>
        <taxon>Burkholderia cepacia complex</taxon>
    </lineage>
</organism>